<feature type="transmembrane region" description="Helical" evidence="6">
    <location>
        <begin position="172"/>
        <end position="193"/>
    </location>
</feature>
<feature type="transmembrane region" description="Helical" evidence="6">
    <location>
        <begin position="358"/>
        <end position="385"/>
    </location>
</feature>
<feature type="transmembrane region" description="Helical" evidence="6">
    <location>
        <begin position="213"/>
        <end position="234"/>
    </location>
</feature>
<feature type="transmembrane region" description="Helical" evidence="6">
    <location>
        <begin position="292"/>
        <end position="312"/>
    </location>
</feature>
<keyword evidence="8" id="KW-1185">Reference proteome</keyword>
<evidence type="ECO:0000256" key="5">
    <source>
        <dbReference type="ARBA" id="ARBA00023136"/>
    </source>
</evidence>
<comment type="subcellular location">
    <subcellularLocation>
        <location evidence="1">Endomembrane system</location>
        <topology evidence="1">Multi-pass membrane protein</topology>
    </subcellularLocation>
</comment>
<organism evidence="7 8">
    <name type="scientific">Pseudonocardia saturnea</name>
    <dbReference type="NCBI Taxonomy" id="33909"/>
    <lineage>
        <taxon>Bacteria</taxon>
        <taxon>Bacillati</taxon>
        <taxon>Actinomycetota</taxon>
        <taxon>Actinomycetes</taxon>
        <taxon>Pseudonocardiales</taxon>
        <taxon>Pseudonocardiaceae</taxon>
        <taxon>Pseudonocardia</taxon>
    </lineage>
</organism>
<evidence type="ECO:0000313" key="7">
    <source>
        <dbReference type="EMBL" id="GEC29722.1"/>
    </source>
</evidence>
<dbReference type="EMBL" id="BJNH01000157">
    <property type="protein sequence ID" value="GEC29722.1"/>
    <property type="molecule type" value="Genomic_DNA"/>
</dbReference>
<keyword evidence="3 6" id="KW-0812">Transmembrane</keyword>
<comment type="caution">
    <text evidence="7">The sequence shown here is derived from an EMBL/GenBank/DDBJ whole genome shotgun (WGS) entry which is preliminary data.</text>
</comment>
<keyword evidence="5 6" id="KW-0472">Membrane</keyword>
<feature type="transmembrane region" description="Helical" evidence="6">
    <location>
        <begin position="140"/>
        <end position="160"/>
    </location>
</feature>
<evidence type="ECO:0000256" key="6">
    <source>
        <dbReference type="SAM" id="Phobius"/>
    </source>
</evidence>
<evidence type="ECO:0000256" key="1">
    <source>
        <dbReference type="ARBA" id="ARBA00004127"/>
    </source>
</evidence>
<evidence type="ECO:0000313" key="8">
    <source>
        <dbReference type="Proteomes" id="UP000320693"/>
    </source>
</evidence>
<proteinExistence type="inferred from homology"/>
<dbReference type="Proteomes" id="UP000320693">
    <property type="component" value="Unassembled WGS sequence"/>
</dbReference>
<dbReference type="InterPro" id="IPR001727">
    <property type="entry name" value="GDT1-like"/>
</dbReference>
<gene>
    <name evidence="7" type="ORF">PSA01_67510</name>
</gene>
<dbReference type="PANTHER" id="PTHR12608">
    <property type="entry name" value="TRANSMEMBRANE PROTEIN HTP-1 RELATED"/>
    <property type="match status" value="1"/>
</dbReference>
<reference evidence="7 8" key="1">
    <citation type="submission" date="2019-06" db="EMBL/GenBank/DDBJ databases">
        <title>Whole genome shotgun sequence of Pseudonocardia saturnea NBRC 14499.</title>
        <authorList>
            <person name="Hosoyama A."/>
            <person name="Uohara A."/>
            <person name="Ohji S."/>
            <person name="Ichikawa N."/>
        </authorList>
    </citation>
    <scope>NUCLEOTIDE SEQUENCE [LARGE SCALE GENOMIC DNA]</scope>
    <source>
        <strain evidence="7 8">NBRC 14499</strain>
    </source>
</reference>
<feature type="transmembrane region" description="Helical" evidence="6">
    <location>
        <begin position="255"/>
        <end position="280"/>
    </location>
</feature>
<feature type="transmembrane region" description="Helical" evidence="6">
    <location>
        <begin position="43"/>
        <end position="66"/>
    </location>
</feature>
<protein>
    <recommendedName>
        <fullName evidence="9">Ca2+/H+ antiporter (TMEM165/GDT1 family)</fullName>
    </recommendedName>
</protein>
<evidence type="ECO:0000256" key="4">
    <source>
        <dbReference type="ARBA" id="ARBA00022989"/>
    </source>
</evidence>
<feature type="transmembrane region" description="Helical" evidence="6">
    <location>
        <begin position="72"/>
        <end position="90"/>
    </location>
</feature>
<evidence type="ECO:0000256" key="2">
    <source>
        <dbReference type="ARBA" id="ARBA00009190"/>
    </source>
</evidence>
<feature type="transmembrane region" description="Helical" evidence="6">
    <location>
        <begin position="6"/>
        <end position="23"/>
    </location>
</feature>
<feature type="transmembrane region" description="Helical" evidence="6">
    <location>
        <begin position="102"/>
        <end position="120"/>
    </location>
</feature>
<dbReference type="InterPro" id="IPR007318">
    <property type="entry name" value="Phopholipid_MeTrfase"/>
</dbReference>
<evidence type="ECO:0008006" key="9">
    <source>
        <dbReference type="Google" id="ProtNLM"/>
    </source>
</evidence>
<dbReference type="PANTHER" id="PTHR12608:SF1">
    <property type="entry name" value="TRANSMEMBRANE PROTEIN 165"/>
    <property type="match status" value="1"/>
</dbReference>
<dbReference type="Gene3D" id="1.20.120.1630">
    <property type="match status" value="1"/>
</dbReference>
<evidence type="ECO:0000256" key="3">
    <source>
        <dbReference type="ARBA" id="ARBA00022692"/>
    </source>
</evidence>
<comment type="similarity">
    <text evidence="2">Belongs to the GDT1 family.</text>
</comment>
<keyword evidence="4 6" id="KW-1133">Transmembrane helix</keyword>
<accession>A0ABQ0S9Y5</accession>
<dbReference type="Pfam" id="PF04191">
    <property type="entry name" value="PEMT"/>
    <property type="match status" value="1"/>
</dbReference>
<sequence length="435" mass="45202">MDMNGFLVAFAVSFGVIFVAELGDKSQLMALTFATRFNAIPVLIGITIATSVTHLVSVAVGVGLGASLPTGWISLVAAVAFIAFGAWTLRGDSLTDDEERKAKRAGGSAVVAASVAFFLAELGDKTMLATITLATQYNWFGVWLGSTLGMVAADAMAIVVGRKLGQRLPERVISIGAAVMFFVFGAWLFVEAVPEVWGPDAWSTVGALIDNRVAAWSAVLLGVLAVGVTGWLRARAHRARGERRLEIVRTPGSPAWWARLLLIVAGLLGFGAPLLVALGVLEPIAVLARPGVAVAGAGLVLFGFAVVAIATLQLGTVWRRSAPEAGSAAAGDAQAARRPVLVTGGLYSRVRNPVLTGLIVGCAGMLLVSPTLLGVLAGVLILVAVQIQARAVYEPGLGSALGAEYDAYRSRTGRFLPRLRGVPGATRGSESSRTH</sequence>
<dbReference type="Pfam" id="PF01169">
    <property type="entry name" value="GDT1"/>
    <property type="match status" value="2"/>
</dbReference>
<name>A0ABQ0S9Y5_9PSEU</name>